<dbReference type="InterPro" id="IPR036390">
    <property type="entry name" value="WH_DNA-bd_sf"/>
</dbReference>
<dbReference type="InterPro" id="IPR036388">
    <property type="entry name" value="WH-like_DNA-bd_sf"/>
</dbReference>
<evidence type="ECO:0000313" key="6">
    <source>
        <dbReference type="Proteomes" id="UP001652461"/>
    </source>
</evidence>
<dbReference type="PANTHER" id="PTHR43537:SF24">
    <property type="entry name" value="GLUCONATE OPERON TRANSCRIPTIONAL REPRESSOR"/>
    <property type="match status" value="1"/>
</dbReference>
<evidence type="ECO:0000313" key="5">
    <source>
        <dbReference type="EMBL" id="MCU6697584.1"/>
    </source>
</evidence>
<dbReference type="SMART" id="SM00895">
    <property type="entry name" value="FCD"/>
    <property type="match status" value="1"/>
</dbReference>
<sequence>MKNEKSLKDTIYNAILEDIFSLEYKPGDILNEKALVEKYECSKSPVREALLELCKDNVLRNIPRYGYEVVKLTMDDVREMIEFRYLLEAGILRKQYSDLTEVHFSILEDIDKQCRKKENTMWEHWSLNTEFHLKLVGFGRNNFAMEELKRCMDRLKRAYTRFCWEQYELELELDTRNHAMIIQALRERDIEKAVQYLARDLNDFGGKNYRFIEEKNM</sequence>
<dbReference type="InterPro" id="IPR008920">
    <property type="entry name" value="TF_FadR/GntR_C"/>
</dbReference>
<dbReference type="CDD" id="cd07377">
    <property type="entry name" value="WHTH_GntR"/>
    <property type="match status" value="1"/>
</dbReference>
<evidence type="ECO:0000256" key="3">
    <source>
        <dbReference type="ARBA" id="ARBA00023163"/>
    </source>
</evidence>
<dbReference type="Proteomes" id="UP001652461">
    <property type="component" value="Unassembled WGS sequence"/>
</dbReference>
<feature type="domain" description="HTH gntR-type" evidence="4">
    <location>
        <begin position="5"/>
        <end position="72"/>
    </location>
</feature>
<reference evidence="5 6" key="1">
    <citation type="journal article" date="2021" name="ISME Commun">
        <title>Automated analysis of genomic sequences facilitates high-throughput and comprehensive description of bacteria.</title>
        <authorList>
            <person name="Hitch T.C.A."/>
        </authorList>
    </citation>
    <scope>NUCLEOTIDE SEQUENCE [LARGE SCALE GENOMIC DNA]</scope>
    <source>
        <strain evidence="5 6">Sanger_04</strain>
    </source>
</reference>
<evidence type="ECO:0000259" key="4">
    <source>
        <dbReference type="PROSITE" id="PS50949"/>
    </source>
</evidence>
<proteinExistence type="predicted"/>
<comment type="caution">
    <text evidence="5">The sequence shown here is derived from an EMBL/GenBank/DDBJ whole genome shotgun (WGS) entry which is preliminary data.</text>
</comment>
<gene>
    <name evidence="5" type="ORF">OCV63_11880</name>
</gene>
<dbReference type="SUPFAM" id="SSF48008">
    <property type="entry name" value="GntR ligand-binding domain-like"/>
    <property type="match status" value="1"/>
</dbReference>
<dbReference type="Pfam" id="PF07729">
    <property type="entry name" value="FCD"/>
    <property type="match status" value="1"/>
</dbReference>
<keyword evidence="2" id="KW-0238">DNA-binding</keyword>
<dbReference type="PROSITE" id="PS50949">
    <property type="entry name" value="HTH_GNTR"/>
    <property type="match status" value="1"/>
</dbReference>
<evidence type="ECO:0000256" key="2">
    <source>
        <dbReference type="ARBA" id="ARBA00023125"/>
    </source>
</evidence>
<accession>A0ABT2RZ26</accession>
<keyword evidence="1" id="KW-0805">Transcription regulation</keyword>
<dbReference type="EMBL" id="JAOQKC010000016">
    <property type="protein sequence ID" value="MCU6697584.1"/>
    <property type="molecule type" value="Genomic_DNA"/>
</dbReference>
<protein>
    <submittedName>
        <fullName evidence="5">GntR family transcriptional regulator</fullName>
    </submittedName>
</protein>
<keyword evidence="6" id="KW-1185">Reference proteome</keyword>
<dbReference type="InterPro" id="IPR000524">
    <property type="entry name" value="Tscrpt_reg_HTH_GntR"/>
</dbReference>
<organism evidence="5 6">
    <name type="scientific">Laedolimicola ammoniilytica</name>
    <dbReference type="NCBI Taxonomy" id="2981771"/>
    <lineage>
        <taxon>Bacteria</taxon>
        <taxon>Bacillati</taxon>
        <taxon>Bacillota</taxon>
        <taxon>Clostridia</taxon>
        <taxon>Lachnospirales</taxon>
        <taxon>Lachnospiraceae</taxon>
        <taxon>Laedolimicola</taxon>
    </lineage>
</organism>
<dbReference type="PANTHER" id="PTHR43537">
    <property type="entry name" value="TRANSCRIPTIONAL REGULATOR, GNTR FAMILY"/>
    <property type="match status" value="1"/>
</dbReference>
<name>A0ABT2RZ26_9FIRM</name>
<dbReference type="RefSeq" id="WP_158364137.1">
    <property type="nucleotide sequence ID" value="NZ_JAOQKC010000016.1"/>
</dbReference>
<dbReference type="Pfam" id="PF00392">
    <property type="entry name" value="GntR"/>
    <property type="match status" value="1"/>
</dbReference>
<dbReference type="Gene3D" id="1.10.10.10">
    <property type="entry name" value="Winged helix-like DNA-binding domain superfamily/Winged helix DNA-binding domain"/>
    <property type="match status" value="1"/>
</dbReference>
<dbReference type="SMART" id="SM00345">
    <property type="entry name" value="HTH_GNTR"/>
    <property type="match status" value="1"/>
</dbReference>
<dbReference type="Gene3D" id="1.20.120.530">
    <property type="entry name" value="GntR ligand-binding domain-like"/>
    <property type="match status" value="1"/>
</dbReference>
<evidence type="ECO:0000256" key="1">
    <source>
        <dbReference type="ARBA" id="ARBA00023015"/>
    </source>
</evidence>
<keyword evidence="3" id="KW-0804">Transcription</keyword>
<dbReference type="InterPro" id="IPR011711">
    <property type="entry name" value="GntR_C"/>
</dbReference>
<dbReference type="SUPFAM" id="SSF46785">
    <property type="entry name" value="Winged helix' DNA-binding domain"/>
    <property type="match status" value="1"/>
</dbReference>